<dbReference type="RefSeq" id="WP_249600085.1">
    <property type="nucleotide sequence ID" value="NZ_JAKHSK010000002.1"/>
</dbReference>
<comment type="caution">
    <text evidence="1">The sequence shown here is derived from an EMBL/GenBank/DDBJ whole genome shotgun (WGS) entry which is preliminary data.</text>
</comment>
<dbReference type="AlphaFoldDB" id="A0A9X1ZZ36"/>
<dbReference type="PROSITE" id="PS51257">
    <property type="entry name" value="PROKAR_LIPOPROTEIN"/>
    <property type="match status" value="1"/>
</dbReference>
<accession>A0A9X1ZZ36</accession>
<dbReference type="EMBL" id="JAKHSK010000002">
    <property type="protein sequence ID" value="MCL6217099.1"/>
    <property type="molecule type" value="Genomic_DNA"/>
</dbReference>
<protein>
    <submittedName>
        <fullName evidence="1">Uncharacterized protein</fullName>
    </submittedName>
</protein>
<organism evidence="1 2">
    <name type="scientific">Zunongwangia pacifica</name>
    <dbReference type="NCBI Taxonomy" id="2911062"/>
    <lineage>
        <taxon>Bacteria</taxon>
        <taxon>Pseudomonadati</taxon>
        <taxon>Bacteroidota</taxon>
        <taxon>Flavobacteriia</taxon>
        <taxon>Flavobacteriales</taxon>
        <taxon>Flavobacteriaceae</taxon>
        <taxon>Zunongwangia</taxon>
    </lineage>
</organism>
<evidence type="ECO:0000313" key="1">
    <source>
        <dbReference type="EMBL" id="MCL6217099.1"/>
    </source>
</evidence>
<gene>
    <name evidence="1" type="ORF">L1967_02240</name>
</gene>
<dbReference type="Proteomes" id="UP001139521">
    <property type="component" value="Unassembled WGS sequence"/>
</dbReference>
<reference evidence="1" key="1">
    <citation type="submission" date="2022-01" db="EMBL/GenBank/DDBJ databases">
        <title>Genome sequencing of Zunongwangia sp. M21534 genome.</title>
        <authorList>
            <person name="Chen Y."/>
            <person name="Dong C."/>
            <person name="Shao Z."/>
        </authorList>
    </citation>
    <scope>NUCLEOTIDE SEQUENCE</scope>
    <source>
        <strain evidence="1">MCCC M21534</strain>
    </source>
</reference>
<sequence>MKQSFIIIGLYFLVVSCKVTTHSVPDIQGSRIVEKKDHSNYYLFQTKLQRPIAKSWFKKYLGLNREDDLVKSKVVLFPELEKEFLITVTIKDDREEYMDIPIAEKLFDGILGINEDDQSSKRKDKKDNTGPVKFFVNIQISDKDGVDHISTSSLYSSRVRNYLRQLENDFFEYQKNFKALS</sequence>
<proteinExistence type="predicted"/>
<evidence type="ECO:0000313" key="2">
    <source>
        <dbReference type="Proteomes" id="UP001139521"/>
    </source>
</evidence>
<keyword evidence="2" id="KW-1185">Reference proteome</keyword>
<name>A0A9X1ZZ36_9FLAO</name>